<feature type="domain" description="UBC core" evidence="4">
    <location>
        <begin position="575"/>
        <end position="735"/>
    </location>
</feature>
<sequence length="820" mass="93142">MFCPNSLGRILDRLFKNIMGTVHSSSCTSPSSSPCSSPRSHFHEQQQPTLDETINRILKLVGRKPMKNNYGMQRAVQLLASATSEEKEQMLQCGVLRRICLLINEHCNLDLPPPSSPIFDSSQQHQRHSVDVSGIENNLNLIDKNQQKVKTEETEEERESRKEFIVGGNKSGKTGNRRSSTQQAKGALKDVKQPPRKRPGSAEPNKFRGIGYGRGSTKSKWNMERTVEERAIQEEHLIWLLSALIAYLWGDRLLEKVCDWEMSLGYKGGERRRSVPSMFYGEMPAHLEDEILAEQILQSAVIPLLAHHLSNDSVLFELTAGLAGIPAILPHLVKQQEKSNGKSIAKELIPQFRDNMNNYPMLVRGITEADISFMDFIRKVNDFSEVILRMSRQYEKQLPTEKRVKTSCAPRHFLRVKNGQQNAAAFQRRRRSLFPSNLTTNTTIERNANSFANIAELGKLNNDNSEESSPSSPLHKTASHTGLSEGVGKNGGGGGDFHSARLKSSRGIRPMTRHMDREEIARIDAQSPIQQYKELLRELQMSTWKLINDAGKPVYGFSFKKELRSVNPFSPTHKDRTKRIAKELSSMHNSLPLNASNAIFICMDETRCDIGPDDTPYQNGLFEFDVFFPVNYPQQPPKCSFLTTGSGNVRFNPNLYNDGKICLSILGTWEGRPEEKWSPLCSLLQVLISIQGLIFVHQPYFNEPGFEKGQGTTKGDENSRKYNLHIENATLVYAIYEQWKNGPIYFRDIIKRHFWAKRESVLKQAERWLQQVVDEVRNNSGPKKDEPNGMVESVFSSSNVQALVVYLRNLPQNKTRKHKF</sequence>
<evidence type="ECO:0000313" key="5">
    <source>
        <dbReference type="EMBL" id="CAD2164391.1"/>
    </source>
</evidence>
<dbReference type="PANTHER" id="PTHR46116:SF39">
    <property type="entry name" value="BACULOVIRAL IAP REPEAT-CONTAINING PROTEIN 6"/>
    <property type="match status" value="1"/>
</dbReference>
<accession>A0A6V7UTB6</accession>
<feature type="compositionally biased region" description="Polar residues" evidence="3">
    <location>
        <begin position="171"/>
        <end position="184"/>
    </location>
</feature>
<dbReference type="GO" id="GO:0005634">
    <property type="term" value="C:nucleus"/>
    <property type="evidence" value="ECO:0007669"/>
    <property type="project" value="TreeGrafter"/>
</dbReference>
<dbReference type="PROSITE" id="PS50127">
    <property type="entry name" value="UBC_2"/>
    <property type="match status" value="1"/>
</dbReference>
<keyword evidence="2" id="KW-0833">Ubl conjugation pathway</keyword>
<dbReference type="PANTHER" id="PTHR46116">
    <property type="entry name" value="(E3-INDEPENDENT) E2 UBIQUITIN-CONJUGATING ENZYME"/>
    <property type="match status" value="1"/>
</dbReference>
<proteinExistence type="predicted"/>
<dbReference type="GO" id="GO:0004869">
    <property type="term" value="F:cysteine-type endopeptidase inhibitor activity"/>
    <property type="evidence" value="ECO:0007669"/>
    <property type="project" value="TreeGrafter"/>
</dbReference>
<evidence type="ECO:0000313" key="6">
    <source>
        <dbReference type="Proteomes" id="UP000580250"/>
    </source>
</evidence>
<dbReference type="InterPro" id="IPR000608">
    <property type="entry name" value="UBC"/>
</dbReference>
<dbReference type="SMART" id="SM00212">
    <property type="entry name" value="UBCc"/>
    <property type="match status" value="1"/>
</dbReference>
<feature type="region of interest" description="Disordered" evidence="3">
    <location>
        <begin position="138"/>
        <end position="214"/>
    </location>
</feature>
<dbReference type="OrthoDB" id="47801at2759"/>
<comment type="caution">
    <text evidence="5">The sequence shown here is derived from an EMBL/GenBank/DDBJ whole genome shotgun (WGS) entry which is preliminary data.</text>
</comment>
<feature type="compositionally biased region" description="Basic and acidic residues" evidence="3">
    <location>
        <begin position="145"/>
        <end position="164"/>
    </location>
</feature>
<evidence type="ECO:0000256" key="1">
    <source>
        <dbReference type="ARBA" id="ARBA00022679"/>
    </source>
</evidence>
<reference evidence="5 6" key="1">
    <citation type="submission" date="2020-08" db="EMBL/GenBank/DDBJ databases">
        <authorList>
            <person name="Koutsovoulos G."/>
            <person name="Danchin GJ E."/>
        </authorList>
    </citation>
    <scope>NUCLEOTIDE SEQUENCE [LARGE SCALE GENOMIC DNA]</scope>
</reference>
<evidence type="ECO:0000256" key="2">
    <source>
        <dbReference type="ARBA" id="ARBA00022786"/>
    </source>
</evidence>
<feature type="compositionally biased region" description="Low complexity" evidence="3">
    <location>
        <begin position="24"/>
        <end position="39"/>
    </location>
</feature>
<dbReference type="GO" id="GO:0043066">
    <property type="term" value="P:negative regulation of apoptotic process"/>
    <property type="evidence" value="ECO:0007669"/>
    <property type="project" value="TreeGrafter"/>
</dbReference>
<dbReference type="GO" id="GO:0016740">
    <property type="term" value="F:transferase activity"/>
    <property type="evidence" value="ECO:0007669"/>
    <property type="project" value="UniProtKB-KW"/>
</dbReference>
<dbReference type="Pfam" id="PF00179">
    <property type="entry name" value="UQ_con"/>
    <property type="match status" value="1"/>
</dbReference>
<protein>
    <recommendedName>
        <fullName evidence="4">UBC core domain-containing protein</fullName>
    </recommendedName>
</protein>
<organism evidence="5 6">
    <name type="scientific">Meloidogyne enterolobii</name>
    <name type="common">Root-knot nematode worm</name>
    <name type="synonym">Meloidogyne mayaguensis</name>
    <dbReference type="NCBI Taxonomy" id="390850"/>
    <lineage>
        <taxon>Eukaryota</taxon>
        <taxon>Metazoa</taxon>
        <taxon>Ecdysozoa</taxon>
        <taxon>Nematoda</taxon>
        <taxon>Chromadorea</taxon>
        <taxon>Rhabditida</taxon>
        <taxon>Tylenchina</taxon>
        <taxon>Tylenchomorpha</taxon>
        <taxon>Tylenchoidea</taxon>
        <taxon>Meloidogynidae</taxon>
        <taxon>Meloidogyninae</taxon>
        <taxon>Meloidogyne</taxon>
    </lineage>
</organism>
<name>A0A6V7UTB6_MELEN</name>
<dbReference type="EMBL" id="CAJEWN010000103">
    <property type="protein sequence ID" value="CAD2164391.1"/>
    <property type="molecule type" value="Genomic_DNA"/>
</dbReference>
<keyword evidence="1" id="KW-0808">Transferase</keyword>
<feature type="region of interest" description="Disordered" evidence="3">
    <location>
        <begin position="461"/>
        <end position="507"/>
    </location>
</feature>
<gene>
    <name evidence="5" type="ORF">MENT_LOCUS16552</name>
</gene>
<evidence type="ECO:0000259" key="4">
    <source>
        <dbReference type="PROSITE" id="PS50127"/>
    </source>
</evidence>
<dbReference type="SUPFAM" id="SSF54495">
    <property type="entry name" value="UBC-like"/>
    <property type="match status" value="1"/>
</dbReference>
<evidence type="ECO:0000256" key="3">
    <source>
        <dbReference type="SAM" id="MobiDB-lite"/>
    </source>
</evidence>
<dbReference type="Gene3D" id="3.10.110.10">
    <property type="entry name" value="Ubiquitin Conjugating Enzyme"/>
    <property type="match status" value="1"/>
</dbReference>
<dbReference type="InterPro" id="IPR016135">
    <property type="entry name" value="UBQ-conjugating_enzyme/RWD"/>
</dbReference>
<dbReference type="CDD" id="cd23810">
    <property type="entry name" value="UBCc_BIRC6"/>
    <property type="match status" value="1"/>
</dbReference>
<dbReference type="AlphaFoldDB" id="A0A6V7UTB6"/>
<feature type="region of interest" description="Disordered" evidence="3">
    <location>
        <begin position="24"/>
        <end position="47"/>
    </location>
</feature>
<dbReference type="Proteomes" id="UP000580250">
    <property type="component" value="Unassembled WGS sequence"/>
</dbReference>